<evidence type="ECO:0000256" key="6">
    <source>
        <dbReference type="ARBA" id="ARBA00023136"/>
    </source>
</evidence>
<dbReference type="Gene3D" id="1.20.1630.10">
    <property type="entry name" value="Formate dehydrogenase/DMSO reductase domain"/>
    <property type="match status" value="1"/>
</dbReference>
<keyword evidence="4 7" id="KW-0812">Transmembrane</keyword>
<comment type="caution">
    <text evidence="8">The sequence shown here is derived from an EMBL/GenBank/DDBJ whole genome shotgun (WGS) entry which is preliminary data.</text>
</comment>
<evidence type="ECO:0000256" key="2">
    <source>
        <dbReference type="ARBA" id="ARBA00008929"/>
    </source>
</evidence>
<dbReference type="PANTHER" id="PTHR34856:SF2">
    <property type="entry name" value="PROTEIN NRFD"/>
    <property type="match status" value="1"/>
</dbReference>
<organism evidence="8">
    <name type="scientific">Chlorobaculum parvum</name>
    <dbReference type="NCBI Taxonomy" id="274539"/>
    <lineage>
        <taxon>Bacteria</taxon>
        <taxon>Pseudomonadati</taxon>
        <taxon>Chlorobiota</taxon>
        <taxon>Chlorobiia</taxon>
        <taxon>Chlorobiales</taxon>
        <taxon>Chlorobiaceae</taxon>
        <taxon>Chlorobaculum</taxon>
    </lineage>
</organism>
<feature type="transmembrane region" description="Helical" evidence="7">
    <location>
        <begin position="242"/>
        <end position="264"/>
    </location>
</feature>
<comment type="subcellular location">
    <subcellularLocation>
        <location evidence="1">Cell membrane</location>
        <topology evidence="1">Multi-pass membrane protein</topology>
    </subcellularLocation>
</comment>
<comment type="similarity">
    <text evidence="2">Belongs to the NrfD family.</text>
</comment>
<accession>A0A7C5HGB6</accession>
<evidence type="ECO:0000256" key="5">
    <source>
        <dbReference type="ARBA" id="ARBA00022989"/>
    </source>
</evidence>
<sequence length="306" mass="33857">MTFVHQEVWHWQIATYLFLGGLGGATFAISAVFHLFEGCDRKMLSVAVMSSIFFLVVGTIFLLADMLQPLKAIYALTNPRSWIFWGVIFINFYFISAIVYVIPLLEEWAIFQPIIQKIPQPLLGLLERFNKMAALVGSAAGFLVAIYTGLLISAAPAINFWNTPALPLLFVISGFSTGAAWLLLLSMFSKNENASKVSAKLEQLDAMLIVTELIILGAYFNFAMFLPTGARASAEYLFQSPLFIGGFFIAGLLVPLIIETYGIFFGGHSEQKKSAVPMLLASSLVLFGGFLLRIYVLKAGMFQFPW</sequence>
<feature type="transmembrane region" description="Helical" evidence="7">
    <location>
        <begin position="276"/>
        <end position="296"/>
    </location>
</feature>
<feature type="transmembrane region" description="Helical" evidence="7">
    <location>
        <begin position="43"/>
        <end position="63"/>
    </location>
</feature>
<feature type="transmembrane region" description="Helical" evidence="7">
    <location>
        <begin position="13"/>
        <end position="36"/>
    </location>
</feature>
<evidence type="ECO:0000313" key="8">
    <source>
        <dbReference type="EMBL" id="HHE31123.1"/>
    </source>
</evidence>
<dbReference type="InterPro" id="IPR005614">
    <property type="entry name" value="NrfD-like"/>
</dbReference>
<dbReference type="Proteomes" id="UP000886058">
    <property type="component" value="Unassembled WGS sequence"/>
</dbReference>
<protein>
    <submittedName>
        <fullName evidence="8">Polysulfide reductase</fullName>
    </submittedName>
</protein>
<keyword evidence="5 7" id="KW-1133">Transmembrane helix</keyword>
<feature type="transmembrane region" description="Helical" evidence="7">
    <location>
        <begin position="164"/>
        <end position="185"/>
    </location>
</feature>
<dbReference type="GO" id="GO:0005886">
    <property type="term" value="C:plasma membrane"/>
    <property type="evidence" value="ECO:0007669"/>
    <property type="project" value="UniProtKB-SubCell"/>
</dbReference>
<evidence type="ECO:0000256" key="7">
    <source>
        <dbReference type="SAM" id="Phobius"/>
    </source>
</evidence>
<dbReference type="InterPro" id="IPR052049">
    <property type="entry name" value="Electron_transfer_protein"/>
</dbReference>
<keyword evidence="6 7" id="KW-0472">Membrane</keyword>
<dbReference type="EMBL" id="DRSQ01000009">
    <property type="protein sequence ID" value="HHE31123.1"/>
    <property type="molecule type" value="Genomic_DNA"/>
</dbReference>
<dbReference type="AlphaFoldDB" id="A0A7C5HGB6"/>
<name>A0A7C5HGB6_9CHLB</name>
<gene>
    <name evidence="8" type="ORF">ENL07_00415</name>
</gene>
<evidence type="ECO:0000256" key="1">
    <source>
        <dbReference type="ARBA" id="ARBA00004651"/>
    </source>
</evidence>
<feature type="transmembrane region" description="Helical" evidence="7">
    <location>
        <begin position="206"/>
        <end position="230"/>
    </location>
</feature>
<evidence type="ECO:0000256" key="4">
    <source>
        <dbReference type="ARBA" id="ARBA00022692"/>
    </source>
</evidence>
<keyword evidence="3" id="KW-1003">Cell membrane</keyword>
<dbReference type="PANTHER" id="PTHR34856">
    <property type="entry name" value="PROTEIN NRFD"/>
    <property type="match status" value="1"/>
</dbReference>
<dbReference type="Pfam" id="PF03916">
    <property type="entry name" value="NrfD"/>
    <property type="match status" value="1"/>
</dbReference>
<proteinExistence type="inferred from homology"/>
<feature type="transmembrane region" description="Helical" evidence="7">
    <location>
        <begin position="83"/>
        <end position="111"/>
    </location>
</feature>
<evidence type="ECO:0000256" key="3">
    <source>
        <dbReference type="ARBA" id="ARBA00022475"/>
    </source>
</evidence>
<reference evidence="8" key="1">
    <citation type="journal article" date="2020" name="mSystems">
        <title>Genome- and Community-Level Interaction Insights into Carbon Utilization and Element Cycling Functions of Hydrothermarchaeota in Hydrothermal Sediment.</title>
        <authorList>
            <person name="Zhou Z."/>
            <person name="Liu Y."/>
            <person name="Xu W."/>
            <person name="Pan J."/>
            <person name="Luo Z.H."/>
            <person name="Li M."/>
        </authorList>
    </citation>
    <scope>NUCLEOTIDE SEQUENCE [LARGE SCALE GENOMIC DNA]</scope>
    <source>
        <strain evidence="8">HyVt-633</strain>
    </source>
</reference>
<feature type="transmembrane region" description="Helical" evidence="7">
    <location>
        <begin position="132"/>
        <end position="158"/>
    </location>
</feature>